<dbReference type="Proteomes" id="UP000033556">
    <property type="component" value="Unassembled WGS sequence"/>
</dbReference>
<keyword evidence="2" id="KW-1185">Reference proteome</keyword>
<protein>
    <submittedName>
        <fullName evidence="1">Uncharacterized protein</fullName>
    </submittedName>
</protein>
<dbReference type="AlphaFoldDB" id="A0A0F3N112"/>
<name>A0A0F3N112_RICAM</name>
<comment type="caution">
    <text evidence="1">The sequence shown here is derived from an EMBL/GenBank/DDBJ whole genome shotgun (WGS) entry which is preliminary data.</text>
</comment>
<evidence type="ECO:0000313" key="2">
    <source>
        <dbReference type="Proteomes" id="UP000033556"/>
    </source>
</evidence>
<organism evidence="1 2">
    <name type="scientific">Rickettsia amblyommatis str. Ac/Pa</name>
    <dbReference type="NCBI Taxonomy" id="1359164"/>
    <lineage>
        <taxon>Bacteria</taxon>
        <taxon>Pseudomonadati</taxon>
        <taxon>Pseudomonadota</taxon>
        <taxon>Alphaproteobacteria</taxon>
        <taxon>Rickettsiales</taxon>
        <taxon>Rickettsiaceae</taxon>
        <taxon>Rickettsieae</taxon>
        <taxon>Rickettsia</taxon>
        <taxon>spotted fever group</taxon>
    </lineage>
</organism>
<proteinExistence type="predicted"/>
<dbReference type="PATRIC" id="fig|1359164.3.peg.596"/>
<dbReference type="EMBL" id="LANR01000001">
    <property type="protein sequence ID" value="KJV61591.1"/>
    <property type="molecule type" value="Genomic_DNA"/>
</dbReference>
<accession>A0A0F3N112</accession>
<evidence type="ECO:0000313" key="1">
    <source>
        <dbReference type="EMBL" id="KJV61591.1"/>
    </source>
</evidence>
<gene>
    <name evidence="1" type="ORF">APHACPA_0601</name>
</gene>
<sequence>MTDKLWYEKINEEDAYIRKTLQEYIDLYFFDSVEFKAVEDITLENLGEFLEVMLKHYQQYHFHLGELYDTGEILEEYFDYVFMDDEKYINYPKYSKEDKRNLGWLLIVNYIQMCNPRLFPADVPHLIEFLHAKDGEVTKAQEKLNTYLAQFDLMKRQDEDYRCWAAITKERQQTIAENKPLPIRPMSIELSKCLKD</sequence>
<dbReference type="RefSeq" id="WP_045800180.1">
    <property type="nucleotide sequence ID" value="NZ_LANR01000001.1"/>
</dbReference>
<reference evidence="1 2" key="1">
    <citation type="submission" date="2015-01" db="EMBL/GenBank/DDBJ databases">
        <title>Genome Sequencing of Rickettsiales.</title>
        <authorList>
            <person name="Daugherty S.C."/>
            <person name="Su Q."/>
            <person name="Abolude K."/>
            <person name="Beier-Sexton M."/>
            <person name="Carlyon J.A."/>
            <person name="Carter R."/>
            <person name="Day N.P."/>
            <person name="Dumler S.J."/>
            <person name="Dyachenko V."/>
            <person name="Godinez A."/>
            <person name="Kurtti T.J."/>
            <person name="Lichay M."/>
            <person name="Mullins K.E."/>
            <person name="Ott S."/>
            <person name="Pappas-Brown V."/>
            <person name="Paris D.H."/>
            <person name="Patel P."/>
            <person name="Richards A.L."/>
            <person name="Sadzewicz L."/>
            <person name="Sears K."/>
            <person name="Seidman D."/>
            <person name="Sengamalay N."/>
            <person name="Stenos J."/>
            <person name="Tallon L.J."/>
            <person name="Vincent G."/>
            <person name="Fraser C.M."/>
            <person name="Munderloh U."/>
            <person name="Dunning-Hotopp J.C."/>
        </authorList>
    </citation>
    <scope>NUCLEOTIDE SEQUENCE [LARGE SCALE GENOMIC DNA]</scope>
    <source>
        <strain evidence="1 2">Ac/Pa</strain>
    </source>
</reference>